<reference evidence="2" key="1">
    <citation type="submission" date="2015-04" db="UniProtKB">
        <authorList>
            <consortium name="EnsemblPlants"/>
        </authorList>
    </citation>
    <scope>IDENTIFICATION</scope>
    <source>
        <strain evidence="2">SL10</strain>
    </source>
</reference>
<feature type="compositionally biased region" description="Low complexity" evidence="1">
    <location>
        <begin position="163"/>
        <end position="197"/>
    </location>
</feature>
<dbReference type="STRING" id="4536.A0A0E0I3X1"/>
<reference evidence="2" key="2">
    <citation type="submission" date="2018-04" db="EMBL/GenBank/DDBJ databases">
        <title>OnivRS2 (Oryza nivara Reference Sequence Version 2).</title>
        <authorList>
            <person name="Zhang J."/>
            <person name="Kudrna D."/>
            <person name="Lee S."/>
            <person name="Talag J."/>
            <person name="Rajasekar S."/>
            <person name="Welchert J."/>
            <person name="Hsing Y.-I."/>
            <person name="Wing R.A."/>
        </authorList>
    </citation>
    <scope>NUCLEOTIDE SEQUENCE [LARGE SCALE GENOMIC DNA]</scope>
    <source>
        <strain evidence="2">SL10</strain>
    </source>
</reference>
<dbReference type="eggNOG" id="ENOG502QV49">
    <property type="taxonomic scope" value="Eukaryota"/>
</dbReference>
<feature type="compositionally biased region" description="Pro residues" evidence="1">
    <location>
        <begin position="152"/>
        <end position="162"/>
    </location>
</feature>
<feature type="compositionally biased region" description="Pro residues" evidence="1">
    <location>
        <begin position="222"/>
        <end position="232"/>
    </location>
</feature>
<feature type="region of interest" description="Disordered" evidence="1">
    <location>
        <begin position="26"/>
        <end position="71"/>
    </location>
</feature>
<feature type="region of interest" description="Disordered" evidence="1">
    <location>
        <begin position="1"/>
        <end position="20"/>
    </location>
</feature>
<evidence type="ECO:0000256" key="1">
    <source>
        <dbReference type="SAM" id="MobiDB-lite"/>
    </source>
</evidence>
<evidence type="ECO:0008006" key="4">
    <source>
        <dbReference type="Google" id="ProtNLM"/>
    </source>
</evidence>
<protein>
    <recommendedName>
        <fullName evidence="4">Calmodulin-binding protein-like</fullName>
    </recommendedName>
</protein>
<dbReference type="OMA" id="AHERMYA"/>
<dbReference type="AlphaFoldDB" id="A0A0E0I3X1"/>
<evidence type="ECO:0000313" key="3">
    <source>
        <dbReference type="Proteomes" id="UP000006591"/>
    </source>
</evidence>
<feature type="compositionally biased region" description="Basic residues" evidence="1">
    <location>
        <begin position="131"/>
        <end position="145"/>
    </location>
</feature>
<dbReference type="Pfam" id="PF07816">
    <property type="entry name" value="DUF1645"/>
    <property type="match status" value="1"/>
</dbReference>
<dbReference type="HOGENOM" id="CLU_047629_0_0_1"/>
<keyword evidence="3" id="KW-1185">Reference proteome</keyword>
<proteinExistence type="predicted"/>
<feature type="compositionally biased region" description="Basic and acidic residues" evidence="1">
    <location>
        <begin position="115"/>
        <end position="130"/>
    </location>
</feature>
<feature type="region of interest" description="Disordered" evidence="1">
    <location>
        <begin position="102"/>
        <end position="248"/>
    </location>
</feature>
<organism evidence="2">
    <name type="scientific">Oryza nivara</name>
    <name type="common">Indian wild rice</name>
    <name type="synonym">Oryza sativa f. spontanea</name>
    <dbReference type="NCBI Taxonomy" id="4536"/>
    <lineage>
        <taxon>Eukaryota</taxon>
        <taxon>Viridiplantae</taxon>
        <taxon>Streptophyta</taxon>
        <taxon>Embryophyta</taxon>
        <taxon>Tracheophyta</taxon>
        <taxon>Spermatophyta</taxon>
        <taxon>Magnoliopsida</taxon>
        <taxon>Liliopsida</taxon>
        <taxon>Poales</taxon>
        <taxon>Poaceae</taxon>
        <taxon>BOP clade</taxon>
        <taxon>Oryzoideae</taxon>
        <taxon>Oryzeae</taxon>
        <taxon>Oryzinae</taxon>
        <taxon>Oryza</taxon>
    </lineage>
</organism>
<dbReference type="PANTHER" id="PTHR33095:SF119">
    <property type="entry name" value="OS12G0556900 PROTEIN"/>
    <property type="match status" value="1"/>
</dbReference>
<evidence type="ECO:0000313" key="2">
    <source>
        <dbReference type="EnsemblPlants" id="ONIVA07G21380.1"/>
    </source>
</evidence>
<dbReference type="EnsemblPlants" id="ONIVA07G21380.1">
    <property type="protein sequence ID" value="ONIVA07G21380.1"/>
    <property type="gene ID" value="ONIVA07G21380"/>
</dbReference>
<dbReference type="Gramene" id="ONIVA07G21380.1">
    <property type="protein sequence ID" value="ONIVA07G21380.1"/>
    <property type="gene ID" value="ONIVA07G21380"/>
</dbReference>
<feature type="compositionally biased region" description="Basic and acidic residues" evidence="1">
    <location>
        <begin position="204"/>
        <end position="221"/>
    </location>
</feature>
<accession>A0A0E0I3X1</accession>
<sequence>MSAAAADTVSGDDHHLATGGDSACSTPFVSAPSSPAARDAPFPGGFFSAPASPAHHHHHHGGEGGGDGEEYEFEFDFSSRFPSPAPAAMSSADELFHNGQIRPMRLPPLVGGGETPREELEVGAGDERGGRLRCRSVRRRSRSHSPFRTWLSPPPPPPPPSAAPVANAAAPSVSRSSSSSSTASSASASSSSSSSSRSSRRWRFLKDLLHRSGSDGGKDQRPPPPIAPPRSPAPAAARGGRRRSAHERMYAARRAEVEEMRRRTFLPYQQGLLFGCLGLTSRLSGAAAGKSRVFTPSTPRALSECQEHFLSASPECQAVISMPNGQPNDDRCRLLTGQRGMLGIMTASSFSGSNLKMPKLLIRKSLLFSLGHYPFRCHD</sequence>
<dbReference type="InterPro" id="IPR012442">
    <property type="entry name" value="DUF1645_plant"/>
</dbReference>
<dbReference type="Proteomes" id="UP000006591">
    <property type="component" value="Chromosome 7"/>
</dbReference>
<name>A0A0E0I3X1_ORYNI</name>
<feature type="compositionally biased region" description="Low complexity" evidence="1">
    <location>
        <begin position="30"/>
        <end position="43"/>
    </location>
</feature>
<dbReference type="PANTHER" id="PTHR33095">
    <property type="entry name" value="OS07G0619500 PROTEIN"/>
    <property type="match status" value="1"/>
</dbReference>